<evidence type="ECO:0000313" key="7">
    <source>
        <dbReference type="EMBL" id="ROT65950.1"/>
    </source>
</evidence>
<feature type="transmembrane region" description="Helical" evidence="6">
    <location>
        <begin position="171"/>
        <end position="188"/>
    </location>
</feature>
<dbReference type="AlphaFoldDB" id="A0A3R7PGP2"/>
<dbReference type="GO" id="GO:0032981">
    <property type="term" value="P:mitochondrial respiratory chain complex I assembly"/>
    <property type="evidence" value="ECO:0007669"/>
    <property type="project" value="TreeGrafter"/>
</dbReference>
<evidence type="ECO:0000256" key="2">
    <source>
        <dbReference type="ARBA" id="ARBA00022692"/>
    </source>
</evidence>
<dbReference type="OrthoDB" id="6347843at2759"/>
<dbReference type="GO" id="GO:0031966">
    <property type="term" value="C:mitochondrial membrane"/>
    <property type="evidence" value="ECO:0007669"/>
    <property type="project" value="UniProtKB-SubCell"/>
</dbReference>
<feature type="transmembrane region" description="Helical" evidence="6">
    <location>
        <begin position="43"/>
        <end position="60"/>
    </location>
</feature>
<dbReference type="InterPro" id="IPR009801">
    <property type="entry name" value="TMEM126"/>
</dbReference>
<feature type="transmembrane region" description="Helical" evidence="6">
    <location>
        <begin position="72"/>
        <end position="96"/>
    </location>
</feature>
<evidence type="ECO:0000256" key="5">
    <source>
        <dbReference type="ARBA" id="ARBA00023136"/>
    </source>
</evidence>
<keyword evidence="5 6" id="KW-0472">Membrane</keyword>
<evidence type="ECO:0000256" key="4">
    <source>
        <dbReference type="ARBA" id="ARBA00023128"/>
    </source>
</evidence>
<dbReference type="EMBL" id="QCYY01003014">
    <property type="protein sequence ID" value="ROT65950.1"/>
    <property type="molecule type" value="Genomic_DNA"/>
</dbReference>
<name>A0A3R7PGP2_PENVA</name>
<gene>
    <name evidence="7" type="ORF">C7M84_016077</name>
</gene>
<evidence type="ECO:0000256" key="6">
    <source>
        <dbReference type="SAM" id="Phobius"/>
    </source>
</evidence>
<dbReference type="PANTHER" id="PTHR16296:SF2">
    <property type="entry name" value="TRANSMEMBRANE PROTEIN 126A"/>
    <property type="match status" value="1"/>
</dbReference>
<dbReference type="Proteomes" id="UP000283509">
    <property type="component" value="Unassembled WGS sequence"/>
</dbReference>
<dbReference type="PANTHER" id="PTHR16296">
    <property type="entry name" value="UNCHARACTERIZED HYPOTHALAMUS PROTEIN HT007"/>
    <property type="match status" value="1"/>
</dbReference>
<reference evidence="7 8" key="2">
    <citation type="submission" date="2019-01" db="EMBL/GenBank/DDBJ databases">
        <title>The decoding of complex shrimp genome reveals the adaptation for benthos swimmer, frequently molting mechanism and breeding impact on genome.</title>
        <authorList>
            <person name="Sun Y."/>
            <person name="Gao Y."/>
            <person name="Yu Y."/>
        </authorList>
    </citation>
    <scope>NUCLEOTIDE SEQUENCE [LARGE SCALE GENOMIC DNA]</scope>
    <source>
        <tissue evidence="7">Muscle</tissue>
    </source>
</reference>
<dbReference type="STRING" id="6689.A0A3R7PGP2"/>
<comment type="caution">
    <text evidence="7">The sequence shown here is derived from an EMBL/GenBank/DDBJ whole genome shotgun (WGS) entry which is preliminary data.</text>
</comment>
<evidence type="ECO:0000256" key="3">
    <source>
        <dbReference type="ARBA" id="ARBA00022989"/>
    </source>
</evidence>
<keyword evidence="8" id="KW-1185">Reference proteome</keyword>
<keyword evidence="4" id="KW-0496">Mitochondrion</keyword>
<evidence type="ECO:0000313" key="8">
    <source>
        <dbReference type="Proteomes" id="UP000283509"/>
    </source>
</evidence>
<dbReference type="Pfam" id="PF07114">
    <property type="entry name" value="TMEM126"/>
    <property type="match status" value="1"/>
</dbReference>
<feature type="transmembrane region" description="Helical" evidence="6">
    <location>
        <begin position="116"/>
        <end position="136"/>
    </location>
</feature>
<evidence type="ECO:0000256" key="1">
    <source>
        <dbReference type="ARBA" id="ARBA00004225"/>
    </source>
</evidence>
<proteinExistence type="predicted"/>
<protein>
    <submittedName>
        <fullName evidence="7">Transmembrane protein</fullName>
    </submittedName>
</protein>
<reference evidence="7 8" key="1">
    <citation type="submission" date="2018-04" db="EMBL/GenBank/DDBJ databases">
        <authorList>
            <person name="Zhang X."/>
            <person name="Yuan J."/>
            <person name="Li F."/>
            <person name="Xiang J."/>
        </authorList>
    </citation>
    <scope>NUCLEOTIDE SEQUENCE [LARGE SCALE GENOMIC DNA]</scope>
    <source>
        <tissue evidence="7">Muscle</tissue>
    </source>
</reference>
<organism evidence="7 8">
    <name type="scientific">Penaeus vannamei</name>
    <name type="common">Whiteleg shrimp</name>
    <name type="synonym">Litopenaeus vannamei</name>
    <dbReference type="NCBI Taxonomy" id="6689"/>
    <lineage>
        <taxon>Eukaryota</taxon>
        <taxon>Metazoa</taxon>
        <taxon>Ecdysozoa</taxon>
        <taxon>Arthropoda</taxon>
        <taxon>Crustacea</taxon>
        <taxon>Multicrustacea</taxon>
        <taxon>Malacostraca</taxon>
        <taxon>Eumalacostraca</taxon>
        <taxon>Eucarida</taxon>
        <taxon>Decapoda</taxon>
        <taxon>Dendrobranchiata</taxon>
        <taxon>Penaeoidea</taxon>
        <taxon>Penaeidae</taxon>
        <taxon>Penaeus</taxon>
    </lineage>
</organism>
<sequence length="222" mass="25468">MSSRLNSYGTQKHTHNELEDLEEAYRFISQWKPSSDVFALKNFPYAISALGSCTAAYINAHYRKVVKLRHHAFVASLIPVVVLPPLVGTLMHHHFIQRPLLLQKFQCPVCLELRAGGIQLFAGFIYPMVLAPLAAFQFASRLYTYSLPDISQPKALFKEFIKMTRPIKSKLYVLAGIQLAAGMLWTHWEAHNLFTVMSKLSHMEEVVRKHHEEQKEKEDSVF</sequence>
<comment type="subcellular location">
    <subcellularLocation>
        <location evidence="1">Mitochondrion membrane</location>
        <topology evidence="1">Multi-pass membrane protein</topology>
    </subcellularLocation>
</comment>
<accession>A0A3R7PGP2</accession>
<keyword evidence="2 6" id="KW-0812">Transmembrane</keyword>
<keyword evidence="3 6" id="KW-1133">Transmembrane helix</keyword>